<feature type="region of interest" description="Disordered" evidence="1">
    <location>
        <begin position="339"/>
        <end position="367"/>
    </location>
</feature>
<comment type="caution">
    <text evidence="3">The sequence shown here is derived from an EMBL/GenBank/DDBJ whole genome shotgun (WGS) entry which is preliminary data.</text>
</comment>
<feature type="compositionally biased region" description="Basic and acidic residues" evidence="1">
    <location>
        <begin position="294"/>
        <end position="307"/>
    </location>
</feature>
<feature type="region of interest" description="Disordered" evidence="1">
    <location>
        <begin position="382"/>
        <end position="442"/>
    </location>
</feature>
<proteinExistence type="predicted"/>
<evidence type="ECO:0000256" key="1">
    <source>
        <dbReference type="SAM" id="MobiDB-lite"/>
    </source>
</evidence>
<name>W6UEE6_ECHGR</name>
<dbReference type="EMBL" id="APAU02000047">
    <property type="protein sequence ID" value="EUB59281.1"/>
    <property type="molecule type" value="Genomic_DNA"/>
</dbReference>
<dbReference type="KEGG" id="egl:EGR_05882"/>
<dbReference type="CTD" id="36341597"/>
<keyword evidence="2" id="KW-1133">Transmembrane helix</keyword>
<evidence type="ECO:0000313" key="4">
    <source>
        <dbReference type="Proteomes" id="UP000019149"/>
    </source>
</evidence>
<dbReference type="PANTHER" id="PTHR15832">
    <property type="entry name" value="SHC (SRC HOMOLOGY DOMAIN C-TERMINAL) ADAPTOR HOMOLOG"/>
    <property type="match status" value="1"/>
</dbReference>
<dbReference type="InterPro" id="IPR011993">
    <property type="entry name" value="PH-like_dom_sf"/>
</dbReference>
<keyword evidence="2" id="KW-0812">Transmembrane</keyword>
<feature type="transmembrane region" description="Helical" evidence="2">
    <location>
        <begin position="65"/>
        <end position="84"/>
    </location>
</feature>
<dbReference type="OMA" id="HFERADI"/>
<dbReference type="PANTHER" id="PTHR15832:SF2">
    <property type="entry name" value="SH2 DOMAIN-CONTAINING PROTEIN"/>
    <property type="match status" value="1"/>
</dbReference>
<dbReference type="SUPFAM" id="SSF50729">
    <property type="entry name" value="PH domain-like"/>
    <property type="match status" value="1"/>
</dbReference>
<evidence type="ECO:0000313" key="3">
    <source>
        <dbReference type="EMBL" id="EUB59281.1"/>
    </source>
</evidence>
<feature type="compositionally biased region" description="Polar residues" evidence="1">
    <location>
        <begin position="396"/>
        <end position="412"/>
    </location>
</feature>
<keyword evidence="4" id="KW-1185">Reference proteome</keyword>
<dbReference type="GeneID" id="36341597"/>
<keyword evidence="2" id="KW-0472">Membrane</keyword>
<gene>
    <name evidence="3" type="ORF">EGR_05882</name>
</gene>
<feature type="region of interest" description="Disordered" evidence="1">
    <location>
        <begin position="224"/>
        <end position="311"/>
    </location>
</feature>
<dbReference type="RefSeq" id="XP_024350477.1">
    <property type="nucleotide sequence ID" value="XM_024495131.1"/>
</dbReference>
<feature type="compositionally biased region" description="Pro residues" evidence="1">
    <location>
        <begin position="179"/>
        <end position="190"/>
    </location>
</feature>
<protein>
    <submittedName>
        <fullName evidence="3">Tensin-related protein</fullName>
    </submittedName>
</protein>
<sequence>MKETFREAASPTLTSYIGSFLVTGSAHFERADIVRQKLEAARGYTQSKPILLVISLHGIKVCDDSGTAIILFVLSIFLAFFILLPQQSVHMAHALRRISYATCDPDCCQFAFLAREPKAQPQCTAENLNNLVGEAFRIAYAQQRALLESRRAVAQTQTSNLPTETTTIAATSPHHHLQHPPPPLPPPPVASNPVLEADSGIATTDAASFRQKIDMVGYLAADSGLSSSESAPRGVKPRSLQDTSDNDDEADDADEERNVNCGQGVGRLPLRPGLTSSNQSHCCHPLKDTVTPTPDKRGKSHKSEPRDSPTLASVAVVDVVDASIYPDDLEAMGIGEEEEGDAGFVQQPPSAPHPTPLPVLASPHPRTTEDIDEVELANSLAAIPGPVRRRRPTPFSPSASSVNAYDQASESLHSPPCPDPRRRRTATDAASASGSCSSGGGGGVDSLKTSAAHHVGQPVSAPWYQPHIPRELALDMLSRQPVSSSYLVFEWNC</sequence>
<dbReference type="Proteomes" id="UP000019149">
    <property type="component" value="Unassembled WGS sequence"/>
</dbReference>
<organism evidence="3 4">
    <name type="scientific">Echinococcus granulosus</name>
    <name type="common">Hydatid tapeworm</name>
    <dbReference type="NCBI Taxonomy" id="6210"/>
    <lineage>
        <taxon>Eukaryota</taxon>
        <taxon>Metazoa</taxon>
        <taxon>Spiralia</taxon>
        <taxon>Lophotrochozoa</taxon>
        <taxon>Platyhelminthes</taxon>
        <taxon>Cestoda</taxon>
        <taxon>Eucestoda</taxon>
        <taxon>Cyclophyllidea</taxon>
        <taxon>Taeniidae</taxon>
        <taxon>Echinococcus</taxon>
        <taxon>Echinococcus granulosus group</taxon>
    </lineage>
</organism>
<feature type="compositionally biased region" description="Acidic residues" evidence="1">
    <location>
        <begin position="244"/>
        <end position="255"/>
    </location>
</feature>
<dbReference type="OrthoDB" id="10013007at2759"/>
<evidence type="ECO:0000256" key="2">
    <source>
        <dbReference type="SAM" id="Phobius"/>
    </source>
</evidence>
<feature type="compositionally biased region" description="Low complexity" evidence="1">
    <location>
        <begin position="427"/>
        <end position="436"/>
    </location>
</feature>
<dbReference type="AlphaFoldDB" id="W6UEE6"/>
<accession>W6UEE6</accession>
<reference evidence="3 4" key="1">
    <citation type="journal article" date="2013" name="Nat. Genet.">
        <title>The genome of the hydatid tapeworm Echinococcus granulosus.</title>
        <authorList>
            <person name="Zheng H."/>
            <person name="Zhang W."/>
            <person name="Zhang L."/>
            <person name="Zhang Z."/>
            <person name="Li J."/>
            <person name="Lu G."/>
            <person name="Zhu Y."/>
            <person name="Wang Y."/>
            <person name="Huang Y."/>
            <person name="Liu J."/>
            <person name="Kang H."/>
            <person name="Chen J."/>
            <person name="Wang L."/>
            <person name="Chen A."/>
            <person name="Yu S."/>
            <person name="Gao Z."/>
            <person name="Jin L."/>
            <person name="Gu W."/>
            <person name="Wang Z."/>
            <person name="Zhao L."/>
            <person name="Shi B."/>
            <person name="Wen H."/>
            <person name="Lin R."/>
            <person name="Jones M.K."/>
            <person name="Brejova B."/>
            <person name="Vinar T."/>
            <person name="Zhao G."/>
            <person name="McManus D.P."/>
            <person name="Chen Z."/>
            <person name="Zhou Y."/>
            <person name="Wang S."/>
        </authorList>
    </citation>
    <scope>NUCLEOTIDE SEQUENCE [LARGE SCALE GENOMIC DNA]</scope>
</reference>
<dbReference type="Gene3D" id="2.30.29.30">
    <property type="entry name" value="Pleckstrin-homology domain (PH domain)/Phosphotyrosine-binding domain (PTB)"/>
    <property type="match status" value="1"/>
</dbReference>
<feature type="region of interest" description="Disordered" evidence="1">
    <location>
        <begin position="171"/>
        <end position="195"/>
    </location>
</feature>